<comment type="similarity">
    <text evidence="2 6">Belongs to the cytochrome P450 family.</text>
</comment>
<dbReference type="EMBL" id="QKWP01000040">
    <property type="protein sequence ID" value="RIB29343.1"/>
    <property type="molecule type" value="Genomic_DNA"/>
</dbReference>
<keyword evidence="3 5" id="KW-0479">Metal-binding</keyword>
<dbReference type="Gene3D" id="1.10.630.10">
    <property type="entry name" value="Cytochrome P450"/>
    <property type="match status" value="1"/>
</dbReference>
<dbReference type="Proteomes" id="UP000266673">
    <property type="component" value="Unassembled WGS sequence"/>
</dbReference>
<dbReference type="GO" id="GO:0004497">
    <property type="term" value="F:monooxygenase activity"/>
    <property type="evidence" value="ECO:0007669"/>
    <property type="project" value="UniProtKB-KW"/>
</dbReference>
<evidence type="ECO:0000256" key="6">
    <source>
        <dbReference type="RuleBase" id="RU000461"/>
    </source>
</evidence>
<comment type="caution">
    <text evidence="8">The sequence shown here is derived from an EMBL/GenBank/DDBJ whole genome shotgun (WGS) entry which is preliminary data.</text>
</comment>
<dbReference type="GO" id="GO:0016705">
    <property type="term" value="F:oxidoreductase activity, acting on paired donors, with incorporation or reduction of molecular oxygen"/>
    <property type="evidence" value="ECO:0007669"/>
    <property type="project" value="InterPro"/>
</dbReference>
<feature type="transmembrane region" description="Helical" evidence="7">
    <location>
        <begin position="7"/>
        <end position="27"/>
    </location>
</feature>
<dbReference type="AlphaFoldDB" id="A0A397WA14"/>
<keyword evidence="7" id="KW-0812">Transmembrane</keyword>
<dbReference type="OrthoDB" id="1844152at2759"/>
<evidence type="ECO:0000256" key="3">
    <source>
        <dbReference type="ARBA" id="ARBA00022723"/>
    </source>
</evidence>
<dbReference type="SUPFAM" id="SSF48264">
    <property type="entry name" value="Cytochrome P450"/>
    <property type="match status" value="1"/>
</dbReference>
<evidence type="ECO:0000256" key="1">
    <source>
        <dbReference type="ARBA" id="ARBA00001971"/>
    </source>
</evidence>
<organism evidence="8 9">
    <name type="scientific">Gigaspora rosea</name>
    <dbReference type="NCBI Taxonomy" id="44941"/>
    <lineage>
        <taxon>Eukaryota</taxon>
        <taxon>Fungi</taxon>
        <taxon>Fungi incertae sedis</taxon>
        <taxon>Mucoromycota</taxon>
        <taxon>Glomeromycotina</taxon>
        <taxon>Glomeromycetes</taxon>
        <taxon>Diversisporales</taxon>
        <taxon>Gigasporaceae</taxon>
        <taxon>Gigaspora</taxon>
    </lineage>
</organism>
<sequence length="514" mass="59324">MRKIIEILLGDIYIQSFIIGLIVSALFSKLSRRTKLNEPPLAYYRFPIIGHTWRFLMDCNNLIIESREKYGETFSLYIFGQIITIVGKETTHEVLSKDQDFNFREGLKVQLPLHLIFKHATITEKNDKIVKVHIAGKLKHLISRLQKNIIKAIDLHIGECVEPKNIHICDQSKTLTDIIAIPIANIVVGEECYNNKEILEVFTDLTLSIVKMFVIPPVLSFIHPWLHQQFVTIPLRFGWNPFSKHKKAILNHIKPVIKKRLYDKKRLGDAWVAPLDALQCYLDDPEITPDLDPNNVNYDYIANAIGRFIFSTMGTTNFGVTYALYDLAEKKQYWQELYQEAQEINKQCNGNELTSDDIARMVKLDSFVKESLRISSAPIVGLQHKCISKSYYTFANGYQVPSGRIVYLNFLDTNNNEELQGQNPTEFDAYRHLKRNSSATKLERNFLVFGGGKHACPGRFFAVNEIKMFLHKVMLKYDVRTDTEEIGSKRRYLGPFRAPLNVVLVFENRKETVN</sequence>
<keyword evidence="9" id="KW-1185">Reference proteome</keyword>
<comment type="cofactor">
    <cofactor evidence="1 5">
        <name>heme</name>
        <dbReference type="ChEBI" id="CHEBI:30413"/>
    </cofactor>
</comment>
<dbReference type="InterPro" id="IPR036396">
    <property type="entry name" value="Cyt_P450_sf"/>
</dbReference>
<proteinExistence type="inferred from homology"/>
<gene>
    <name evidence="8" type="ORF">C2G38_2155593</name>
</gene>
<keyword evidence="6" id="KW-0560">Oxidoreductase</keyword>
<dbReference type="STRING" id="44941.A0A397WA14"/>
<evidence type="ECO:0000313" key="8">
    <source>
        <dbReference type="EMBL" id="RIB29343.1"/>
    </source>
</evidence>
<evidence type="ECO:0000256" key="2">
    <source>
        <dbReference type="ARBA" id="ARBA00010617"/>
    </source>
</evidence>
<keyword evidence="6" id="KW-0503">Monooxygenase</keyword>
<evidence type="ECO:0000256" key="7">
    <source>
        <dbReference type="SAM" id="Phobius"/>
    </source>
</evidence>
<dbReference type="GO" id="GO:0020037">
    <property type="term" value="F:heme binding"/>
    <property type="evidence" value="ECO:0007669"/>
    <property type="project" value="InterPro"/>
</dbReference>
<dbReference type="CDD" id="cd11041">
    <property type="entry name" value="CYP503A1-like"/>
    <property type="match status" value="1"/>
</dbReference>
<reference evidence="8 9" key="1">
    <citation type="submission" date="2018-06" db="EMBL/GenBank/DDBJ databases">
        <title>Comparative genomics reveals the genomic features of Rhizophagus irregularis, R. cerebriforme, R. diaphanum and Gigaspora rosea, and their symbiotic lifestyle signature.</title>
        <authorList>
            <person name="Morin E."/>
            <person name="San Clemente H."/>
            <person name="Chen E.C.H."/>
            <person name="De La Providencia I."/>
            <person name="Hainaut M."/>
            <person name="Kuo A."/>
            <person name="Kohler A."/>
            <person name="Murat C."/>
            <person name="Tang N."/>
            <person name="Roy S."/>
            <person name="Loubradou J."/>
            <person name="Henrissat B."/>
            <person name="Grigoriev I.V."/>
            <person name="Corradi N."/>
            <person name="Roux C."/>
            <person name="Martin F.M."/>
        </authorList>
    </citation>
    <scope>NUCLEOTIDE SEQUENCE [LARGE SCALE GENOMIC DNA]</scope>
    <source>
        <strain evidence="8 9">DAOM 194757</strain>
    </source>
</reference>
<accession>A0A397WA14</accession>
<dbReference type="GO" id="GO:0005506">
    <property type="term" value="F:iron ion binding"/>
    <property type="evidence" value="ECO:0007669"/>
    <property type="project" value="InterPro"/>
</dbReference>
<evidence type="ECO:0000313" key="9">
    <source>
        <dbReference type="Proteomes" id="UP000266673"/>
    </source>
</evidence>
<dbReference type="InterPro" id="IPR017972">
    <property type="entry name" value="Cyt_P450_CS"/>
</dbReference>
<keyword evidence="5 6" id="KW-0349">Heme</keyword>
<dbReference type="InterPro" id="IPR001128">
    <property type="entry name" value="Cyt_P450"/>
</dbReference>
<dbReference type="PRINTS" id="PR00465">
    <property type="entry name" value="EP450IV"/>
</dbReference>
<keyword evidence="7" id="KW-0472">Membrane</keyword>
<name>A0A397WA14_9GLOM</name>
<evidence type="ECO:0000256" key="5">
    <source>
        <dbReference type="PIRSR" id="PIRSR602403-1"/>
    </source>
</evidence>
<dbReference type="PROSITE" id="PS00086">
    <property type="entry name" value="CYTOCHROME_P450"/>
    <property type="match status" value="1"/>
</dbReference>
<evidence type="ECO:0000256" key="4">
    <source>
        <dbReference type="ARBA" id="ARBA00023004"/>
    </source>
</evidence>
<dbReference type="PANTHER" id="PTHR46206">
    <property type="entry name" value="CYTOCHROME P450"/>
    <property type="match status" value="1"/>
</dbReference>
<dbReference type="InterPro" id="IPR002403">
    <property type="entry name" value="Cyt_P450_E_grp-IV"/>
</dbReference>
<keyword evidence="4 5" id="KW-0408">Iron</keyword>
<protein>
    <submittedName>
        <fullName evidence="8">Cytochrome P450</fullName>
    </submittedName>
</protein>
<dbReference type="Pfam" id="PF00067">
    <property type="entry name" value="p450"/>
    <property type="match status" value="1"/>
</dbReference>
<feature type="binding site" description="axial binding residue" evidence="5">
    <location>
        <position position="456"/>
    </location>
    <ligand>
        <name>heme</name>
        <dbReference type="ChEBI" id="CHEBI:30413"/>
    </ligand>
    <ligandPart>
        <name>Fe</name>
        <dbReference type="ChEBI" id="CHEBI:18248"/>
    </ligandPart>
</feature>
<keyword evidence="7" id="KW-1133">Transmembrane helix</keyword>